<protein>
    <submittedName>
        <fullName evidence="1">Uncharacterized protein</fullName>
    </submittedName>
</protein>
<dbReference type="Proteomes" id="UP001195483">
    <property type="component" value="Unassembled WGS sequence"/>
</dbReference>
<accession>A0AAE0S5B5</accession>
<evidence type="ECO:0000313" key="2">
    <source>
        <dbReference type="Proteomes" id="UP001195483"/>
    </source>
</evidence>
<dbReference type="AlphaFoldDB" id="A0AAE0S5B5"/>
<dbReference type="EMBL" id="JAEAOA010000333">
    <property type="protein sequence ID" value="KAK3585636.1"/>
    <property type="molecule type" value="Genomic_DNA"/>
</dbReference>
<sequence length="285" mass="31721">MCGYVPALEQNLSCLNNLENSTTFIICLTPAYYGSQSGMESSCRYEFASAVCSMTDVETMCPDVIDAYQGALQVYPNPYCHIDLCLITYGNCGGKFRRDMPIEAVQSTAVDFVSYLHGIQYICGSGRSYVECMVNGSLCTNFNILMTFKDMFGIQLKPASYLVDQGCKDIDTLTSKFWCLNEQFASRIFEECISLVLAKSSSAPETPYDVMPCSVYHGITDCMNSIIAEKCGQEVVDYYVKWSPAVFLLVEGCDSWEASSASSMEKITTLMLIQLSIALQFFFKK</sequence>
<reference evidence="1" key="1">
    <citation type="journal article" date="2021" name="Genome Biol. Evol.">
        <title>A High-Quality Reference Genome for a Parasitic Bivalve with Doubly Uniparental Inheritance (Bivalvia: Unionida).</title>
        <authorList>
            <person name="Smith C.H."/>
        </authorList>
    </citation>
    <scope>NUCLEOTIDE SEQUENCE</scope>
    <source>
        <strain evidence="1">CHS0354</strain>
    </source>
</reference>
<keyword evidence="2" id="KW-1185">Reference proteome</keyword>
<comment type="caution">
    <text evidence="1">The sequence shown here is derived from an EMBL/GenBank/DDBJ whole genome shotgun (WGS) entry which is preliminary data.</text>
</comment>
<reference evidence="1" key="2">
    <citation type="journal article" date="2021" name="Genome Biol. Evol.">
        <title>Developing a high-quality reference genome for a parasitic bivalve with doubly uniparental inheritance (Bivalvia: Unionida).</title>
        <authorList>
            <person name="Smith C.H."/>
        </authorList>
    </citation>
    <scope>NUCLEOTIDE SEQUENCE</scope>
    <source>
        <strain evidence="1">CHS0354</strain>
        <tissue evidence="1">Mantle</tissue>
    </source>
</reference>
<gene>
    <name evidence="1" type="ORF">CHS0354_004554</name>
</gene>
<organism evidence="1 2">
    <name type="scientific">Potamilus streckersoni</name>
    <dbReference type="NCBI Taxonomy" id="2493646"/>
    <lineage>
        <taxon>Eukaryota</taxon>
        <taxon>Metazoa</taxon>
        <taxon>Spiralia</taxon>
        <taxon>Lophotrochozoa</taxon>
        <taxon>Mollusca</taxon>
        <taxon>Bivalvia</taxon>
        <taxon>Autobranchia</taxon>
        <taxon>Heteroconchia</taxon>
        <taxon>Palaeoheterodonta</taxon>
        <taxon>Unionida</taxon>
        <taxon>Unionoidea</taxon>
        <taxon>Unionidae</taxon>
        <taxon>Ambleminae</taxon>
        <taxon>Lampsilini</taxon>
        <taxon>Potamilus</taxon>
    </lineage>
</organism>
<reference evidence="1" key="3">
    <citation type="submission" date="2023-05" db="EMBL/GenBank/DDBJ databases">
        <authorList>
            <person name="Smith C.H."/>
        </authorList>
    </citation>
    <scope>NUCLEOTIDE SEQUENCE</scope>
    <source>
        <strain evidence="1">CHS0354</strain>
        <tissue evidence="1">Mantle</tissue>
    </source>
</reference>
<name>A0AAE0S5B5_9BIVA</name>
<proteinExistence type="predicted"/>
<evidence type="ECO:0000313" key="1">
    <source>
        <dbReference type="EMBL" id="KAK3585636.1"/>
    </source>
</evidence>